<proteinExistence type="predicted"/>
<name>A0A2U1MR50_ARTAN</name>
<protein>
    <submittedName>
        <fullName evidence="1">Inosine/uridine-preferring nucleoside hydrolase domain-containing protein</fullName>
    </submittedName>
</protein>
<dbReference type="EMBL" id="PKPP01004580">
    <property type="protein sequence ID" value="PWA63712.1"/>
    <property type="molecule type" value="Genomic_DNA"/>
</dbReference>
<dbReference type="PANTHER" id="PTHR46692">
    <property type="entry name" value="INOSINE-URIDINE PREFERRING NUCLEOSIDE HYDROLASE FAMILY PROTEIN"/>
    <property type="match status" value="1"/>
</dbReference>
<keyword evidence="2" id="KW-1185">Reference proteome</keyword>
<dbReference type="Gene3D" id="3.90.245.10">
    <property type="entry name" value="Ribonucleoside hydrolase-like"/>
    <property type="match status" value="1"/>
</dbReference>
<dbReference type="InterPro" id="IPR036452">
    <property type="entry name" value="Ribo_hydro-like"/>
</dbReference>
<dbReference type="GO" id="GO:0016799">
    <property type="term" value="F:hydrolase activity, hydrolyzing N-glycosyl compounds"/>
    <property type="evidence" value="ECO:0007669"/>
    <property type="project" value="InterPro"/>
</dbReference>
<dbReference type="AlphaFoldDB" id="A0A2U1MR50"/>
<evidence type="ECO:0000313" key="2">
    <source>
        <dbReference type="Proteomes" id="UP000245207"/>
    </source>
</evidence>
<evidence type="ECO:0000313" key="1">
    <source>
        <dbReference type="EMBL" id="PWA63712.1"/>
    </source>
</evidence>
<dbReference type="STRING" id="35608.A0A2U1MR50"/>
<comment type="caution">
    <text evidence="1">The sequence shown here is derived from an EMBL/GenBank/DDBJ whole genome shotgun (WGS) entry which is preliminary data.</text>
</comment>
<dbReference type="Proteomes" id="UP000245207">
    <property type="component" value="Unassembled WGS sequence"/>
</dbReference>
<dbReference type="SUPFAM" id="SSF53590">
    <property type="entry name" value="Nucleoside hydrolase"/>
    <property type="match status" value="1"/>
</dbReference>
<reference evidence="1 2" key="1">
    <citation type="journal article" date="2018" name="Mol. Plant">
        <title>The genome of Artemisia annua provides insight into the evolution of Asteraceae family and artemisinin biosynthesis.</title>
        <authorList>
            <person name="Shen Q."/>
            <person name="Zhang L."/>
            <person name="Liao Z."/>
            <person name="Wang S."/>
            <person name="Yan T."/>
            <person name="Shi P."/>
            <person name="Liu M."/>
            <person name="Fu X."/>
            <person name="Pan Q."/>
            <person name="Wang Y."/>
            <person name="Lv Z."/>
            <person name="Lu X."/>
            <person name="Zhang F."/>
            <person name="Jiang W."/>
            <person name="Ma Y."/>
            <person name="Chen M."/>
            <person name="Hao X."/>
            <person name="Li L."/>
            <person name="Tang Y."/>
            <person name="Lv G."/>
            <person name="Zhou Y."/>
            <person name="Sun X."/>
            <person name="Brodelius P.E."/>
            <person name="Rose J.K.C."/>
            <person name="Tang K."/>
        </authorList>
    </citation>
    <scope>NUCLEOTIDE SEQUENCE [LARGE SCALE GENOMIC DNA]</scope>
    <source>
        <strain evidence="2">cv. Huhao1</strain>
        <tissue evidence="1">Leaf</tissue>
    </source>
</reference>
<accession>A0A2U1MR50</accession>
<gene>
    <name evidence="1" type="ORF">CTI12_AA159390</name>
</gene>
<keyword evidence="1" id="KW-0378">Hydrolase</keyword>
<organism evidence="1 2">
    <name type="scientific">Artemisia annua</name>
    <name type="common">Sweet wormwood</name>
    <dbReference type="NCBI Taxonomy" id="35608"/>
    <lineage>
        <taxon>Eukaryota</taxon>
        <taxon>Viridiplantae</taxon>
        <taxon>Streptophyta</taxon>
        <taxon>Embryophyta</taxon>
        <taxon>Tracheophyta</taxon>
        <taxon>Spermatophyta</taxon>
        <taxon>Magnoliopsida</taxon>
        <taxon>eudicotyledons</taxon>
        <taxon>Gunneridae</taxon>
        <taxon>Pentapetalae</taxon>
        <taxon>asterids</taxon>
        <taxon>campanulids</taxon>
        <taxon>Asterales</taxon>
        <taxon>Asteraceae</taxon>
        <taxon>Asteroideae</taxon>
        <taxon>Anthemideae</taxon>
        <taxon>Artemisiinae</taxon>
        <taxon>Artemisia</taxon>
    </lineage>
</organism>
<dbReference type="PANTHER" id="PTHR46692:SF1">
    <property type="entry name" value="NUCLEOSIDE HYDROLASE 3-RELATED"/>
    <property type="match status" value="1"/>
</dbReference>
<sequence length="143" mass="16461">MFLDPLAAKTIFESSLDITLIPLPMQRKVTVIPKIINRLQTKNMTPKAIFTQRLLMRLYRLQQKSHLYRHVGEILGELVVASDPNILKPTFEIEHLMVYPQGNISKDGEIIVDTNKTKGIKVLKDFNHVSCYDIFASNLIERK</sequence>
<dbReference type="OrthoDB" id="5783963at2759"/>